<dbReference type="Pfam" id="PF10400">
    <property type="entry name" value="Vir_act_alpha_C"/>
    <property type="match status" value="1"/>
</dbReference>
<dbReference type="InterPro" id="IPR036390">
    <property type="entry name" value="WH_DNA-bd_sf"/>
</dbReference>
<evidence type="ECO:0000313" key="4">
    <source>
        <dbReference type="Proteomes" id="UP001595696"/>
    </source>
</evidence>
<dbReference type="EMBL" id="JBHSAX010000033">
    <property type="protein sequence ID" value="MFC3966351.1"/>
    <property type="molecule type" value="Genomic_DNA"/>
</dbReference>
<dbReference type="Gene3D" id="6.10.140.190">
    <property type="match status" value="1"/>
</dbReference>
<dbReference type="RefSeq" id="WP_378616972.1">
    <property type="nucleotide sequence ID" value="NZ_JBHSAX010000033.1"/>
</dbReference>
<dbReference type="Gene3D" id="1.10.10.10">
    <property type="entry name" value="Winged helix-like DNA-binding domain superfamily/Winged helix DNA-binding domain"/>
    <property type="match status" value="1"/>
</dbReference>
<dbReference type="Proteomes" id="UP001595696">
    <property type="component" value="Unassembled WGS sequence"/>
</dbReference>
<dbReference type="SUPFAM" id="SSF46785">
    <property type="entry name" value="Winged helix' DNA-binding domain"/>
    <property type="match status" value="1"/>
</dbReference>
<dbReference type="Pfam" id="PF03551">
    <property type="entry name" value="PadR"/>
    <property type="match status" value="1"/>
</dbReference>
<feature type="domain" description="Transcription regulator PadR N-terminal" evidence="1">
    <location>
        <begin position="7"/>
        <end position="80"/>
    </location>
</feature>
<keyword evidence="4" id="KW-1185">Reference proteome</keyword>
<protein>
    <submittedName>
        <fullName evidence="3">PadR family transcriptional regulator</fullName>
    </submittedName>
</protein>
<evidence type="ECO:0000259" key="1">
    <source>
        <dbReference type="Pfam" id="PF03551"/>
    </source>
</evidence>
<dbReference type="InterPro" id="IPR018309">
    <property type="entry name" value="Tscrpt_reg_PadR_C"/>
</dbReference>
<comment type="caution">
    <text evidence="3">The sequence shown here is derived from an EMBL/GenBank/DDBJ whole genome shotgun (WGS) entry which is preliminary data.</text>
</comment>
<accession>A0ABV8E464</accession>
<proteinExistence type="predicted"/>
<evidence type="ECO:0000313" key="3">
    <source>
        <dbReference type="EMBL" id="MFC3966351.1"/>
    </source>
</evidence>
<name>A0ABV8E464_9NOCA</name>
<feature type="domain" description="Transcription regulator PadR C-terminal" evidence="2">
    <location>
        <begin position="93"/>
        <end position="176"/>
    </location>
</feature>
<dbReference type="PANTHER" id="PTHR43252:SF4">
    <property type="entry name" value="TRANSCRIPTIONAL REGULATORY PROTEIN"/>
    <property type="match status" value="1"/>
</dbReference>
<evidence type="ECO:0000259" key="2">
    <source>
        <dbReference type="Pfam" id="PF10400"/>
    </source>
</evidence>
<gene>
    <name evidence="3" type="ORF">ACFO0B_30575</name>
</gene>
<dbReference type="PANTHER" id="PTHR43252">
    <property type="entry name" value="TRANSCRIPTIONAL REGULATOR YQJI"/>
    <property type="match status" value="1"/>
</dbReference>
<dbReference type="InterPro" id="IPR005149">
    <property type="entry name" value="Tscrpt_reg_PadR_N"/>
</dbReference>
<organism evidence="3 4">
    <name type="scientific">Nocardia jiangsuensis</name>
    <dbReference type="NCBI Taxonomy" id="1691563"/>
    <lineage>
        <taxon>Bacteria</taxon>
        <taxon>Bacillati</taxon>
        <taxon>Actinomycetota</taxon>
        <taxon>Actinomycetes</taxon>
        <taxon>Mycobacteriales</taxon>
        <taxon>Nocardiaceae</taxon>
        <taxon>Nocardia</taxon>
    </lineage>
</organism>
<reference evidence="4" key="1">
    <citation type="journal article" date="2019" name="Int. J. Syst. Evol. Microbiol.">
        <title>The Global Catalogue of Microorganisms (GCM) 10K type strain sequencing project: providing services to taxonomists for standard genome sequencing and annotation.</title>
        <authorList>
            <consortium name="The Broad Institute Genomics Platform"/>
            <consortium name="The Broad Institute Genome Sequencing Center for Infectious Disease"/>
            <person name="Wu L."/>
            <person name="Ma J."/>
        </authorList>
    </citation>
    <scope>NUCLEOTIDE SEQUENCE [LARGE SCALE GENOMIC DNA]</scope>
    <source>
        <strain evidence="4">CGMCC 4.7330</strain>
    </source>
</reference>
<dbReference type="InterPro" id="IPR036388">
    <property type="entry name" value="WH-like_DNA-bd_sf"/>
</dbReference>
<sequence>MALEHALLVSLTERAGSGYELARRFDKSIGYFWRATHQQIYRVLKRMAESGWVVGESVPQAGRPDKKVYAVSEAGRAELARWIAEPTDTGMPRNELGVKIRGAAHGDVAALCVEVERHREQHAARLEVFRMLEKRDFPAPEQLSGTTLHQYLVLRGGIRVEAGFVDWCDEVLRALRPGKAGPA</sequence>